<dbReference type="GO" id="GO:0016747">
    <property type="term" value="F:acyltransferase activity, transferring groups other than amino-acyl groups"/>
    <property type="evidence" value="ECO:0007669"/>
    <property type="project" value="InterPro"/>
</dbReference>
<dbReference type="InterPro" id="IPR016181">
    <property type="entry name" value="Acyl_CoA_acyltransferase"/>
</dbReference>
<dbReference type="Gene3D" id="3.40.630.30">
    <property type="match status" value="1"/>
</dbReference>
<dbReference type="AlphaFoldDB" id="A0A0G1T5F1"/>
<name>A0A0G1T5F1_9BACT</name>
<accession>A0A0G1T5F1</accession>
<dbReference type="InterPro" id="IPR000182">
    <property type="entry name" value="GNAT_dom"/>
</dbReference>
<reference evidence="2 3" key="1">
    <citation type="journal article" date="2015" name="Nature">
        <title>rRNA introns, odd ribosomes, and small enigmatic genomes across a large radiation of phyla.</title>
        <authorList>
            <person name="Brown C.T."/>
            <person name="Hug L.A."/>
            <person name="Thomas B.C."/>
            <person name="Sharon I."/>
            <person name="Castelle C.J."/>
            <person name="Singh A."/>
            <person name="Wilkins M.J."/>
            <person name="Williams K.H."/>
            <person name="Banfield J.F."/>
        </authorList>
    </citation>
    <scope>NUCLEOTIDE SEQUENCE [LARGE SCALE GENOMIC DNA]</scope>
</reference>
<evidence type="ECO:0000313" key="3">
    <source>
        <dbReference type="Proteomes" id="UP000034682"/>
    </source>
</evidence>
<evidence type="ECO:0000259" key="1">
    <source>
        <dbReference type="PROSITE" id="PS51186"/>
    </source>
</evidence>
<sequence length="170" mass="18756">MSNIVIELLGPTNVRQSEVDGINKLLPQLSKKAKPITLGWLLCACGRRTSSLRRSCLYVARDTEVYTSDSIVGMALIYFVWGPDGWHSEIHAVVVDENHRGLKIGKMLTEKLVATAKEVAAVNQESFNVYLTSKPERVAANNMYLSMGFKLVAKADGDNGTNLYKLLVTP</sequence>
<comment type="caution">
    <text evidence="2">The sequence shown here is derived from an EMBL/GenBank/DDBJ whole genome shotgun (WGS) entry which is preliminary data.</text>
</comment>
<proteinExistence type="predicted"/>
<dbReference type="Pfam" id="PF00583">
    <property type="entry name" value="Acetyltransf_1"/>
    <property type="match status" value="1"/>
</dbReference>
<organism evidence="2 3">
    <name type="scientific">Candidatus Giovannonibacteria bacterium GW2011_GWB1_47_6b</name>
    <dbReference type="NCBI Taxonomy" id="1618655"/>
    <lineage>
        <taxon>Bacteria</taxon>
        <taxon>Candidatus Giovannoniibacteriota</taxon>
    </lineage>
</organism>
<dbReference type="PROSITE" id="PS51186">
    <property type="entry name" value="GNAT"/>
    <property type="match status" value="1"/>
</dbReference>
<feature type="domain" description="N-acetyltransferase" evidence="1">
    <location>
        <begin position="4"/>
        <end position="169"/>
    </location>
</feature>
<dbReference type="Proteomes" id="UP000034682">
    <property type="component" value="Unassembled WGS sequence"/>
</dbReference>
<dbReference type="SUPFAM" id="SSF55729">
    <property type="entry name" value="Acyl-CoA N-acyltransferases (Nat)"/>
    <property type="match status" value="1"/>
</dbReference>
<dbReference type="EMBL" id="LCOK01000007">
    <property type="protein sequence ID" value="KKU77066.1"/>
    <property type="molecule type" value="Genomic_DNA"/>
</dbReference>
<gene>
    <name evidence="2" type="ORF">UY02_C0007G0002</name>
</gene>
<evidence type="ECO:0000313" key="2">
    <source>
        <dbReference type="EMBL" id="KKU77066.1"/>
    </source>
</evidence>
<dbReference type="CDD" id="cd04301">
    <property type="entry name" value="NAT_SF"/>
    <property type="match status" value="1"/>
</dbReference>
<protein>
    <recommendedName>
        <fullName evidence="1">N-acetyltransferase domain-containing protein</fullName>
    </recommendedName>
</protein>